<comment type="caution">
    <text evidence="1">The sequence shown here is derived from an EMBL/GenBank/DDBJ whole genome shotgun (WGS) entry which is preliminary data.</text>
</comment>
<dbReference type="EMBL" id="SNRW01030694">
    <property type="protein sequence ID" value="KAA6357894.1"/>
    <property type="molecule type" value="Genomic_DNA"/>
</dbReference>
<protein>
    <submittedName>
        <fullName evidence="1">Uncharacterized protein</fullName>
    </submittedName>
</protein>
<proteinExistence type="predicted"/>
<name>A0A5J4THQ0_9EUKA</name>
<reference evidence="1 2" key="1">
    <citation type="submission" date="2019-03" db="EMBL/GenBank/DDBJ databases">
        <title>Single cell metagenomics reveals metabolic interactions within the superorganism composed of flagellate Streblomastix strix and complex community of Bacteroidetes bacteria on its surface.</title>
        <authorList>
            <person name="Treitli S.C."/>
            <person name="Kolisko M."/>
            <person name="Husnik F."/>
            <person name="Keeling P."/>
            <person name="Hampl V."/>
        </authorList>
    </citation>
    <scope>NUCLEOTIDE SEQUENCE [LARGE SCALE GENOMIC DNA]</scope>
    <source>
        <strain evidence="1">ST1C</strain>
    </source>
</reference>
<evidence type="ECO:0000313" key="2">
    <source>
        <dbReference type="Proteomes" id="UP000324800"/>
    </source>
</evidence>
<evidence type="ECO:0000313" key="1">
    <source>
        <dbReference type="EMBL" id="KAA6357894.1"/>
    </source>
</evidence>
<dbReference type="AlphaFoldDB" id="A0A5J4THQ0"/>
<organism evidence="1 2">
    <name type="scientific">Streblomastix strix</name>
    <dbReference type="NCBI Taxonomy" id="222440"/>
    <lineage>
        <taxon>Eukaryota</taxon>
        <taxon>Metamonada</taxon>
        <taxon>Preaxostyla</taxon>
        <taxon>Oxymonadida</taxon>
        <taxon>Streblomastigidae</taxon>
        <taxon>Streblomastix</taxon>
    </lineage>
</organism>
<sequence length="72" mass="8475">MIAPWCPGQIWFTHLLTYSSRFIIFDESFLTQNPTKEIIKCNDMLPLGKIATNLMGQESNRERNYQQSFQTM</sequence>
<accession>A0A5J4THQ0</accession>
<gene>
    <name evidence="1" type="ORF">EZS28_046578</name>
</gene>
<dbReference type="Proteomes" id="UP000324800">
    <property type="component" value="Unassembled WGS sequence"/>
</dbReference>